<keyword evidence="5" id="KW-1185">Reference proteome</keyword>
<dbReference type="Pfam" id="PF13505">
    <property type="entry name" value="OMP_b-brl"/>
    <property type="match status" value="1"/>
</dbReference>
<evidence type="ECO:0000313" key="5">
    <source>
        <dbReference type="Proteomes" id="UP001464555"/>
    </source>
</evidence>
<keyword evidence="1 2" id="KW-0732">Signal</keyword>
<evidence type="ECO:0000313" key="4">
    <source>
        <dbReference type="EMBL" id="MEL1243516.1"/>
    </source>
</evidence>
<gene>
    <name evidence="4" type="ORF">AAEO56_04515</name>
</gene>
<name>A0ABU9HTN3_9FLAO</name>
<accession>A0ABU9HTN3</accession>
<evidence type="ECO:0000256" key="2">
    <source>
        <dbReference type="SAM" id="SignalP"/>
    </source>
</evidence>
<feature type="signal peptide" evidence="2">
    <location>
        <begin position="1"/>
        <end position="19"/>
    </location>
</feature>
<dbReference type="EMBL" id="JBBYHR010000002">
    <property type="protein sequence ID" value="MEL1243516.1"/>
    <property type="molecule type" value="Genomic_DNA"/>
</dbReference>
<sequence>MIKKIIAGFCLLLSTVVFSQENNASPYSYFGIGDIKFKGTAENRSMGGLGILPDSIHVNLQNPATYASLIFTTYTIGASNSKTKFKTNSASDDANRTTVDYIAVAIPYNKFGFAFGLMPYTAVGYRIENSTLDPSDNLTRFRRFNGNGGLNRVFGGVAYRITPKFNIGADFQYNFGQVETKSITGIKEASIQYPTREINNSDYNGMSVNIGAVYQGKLGKYDWVTSATYTPESKLKSSTERQLATITITNSNNEIVHDQIDTTVSTSSVKMPSKATFGTGFGQNRNWFIGAEYTFQQSQELGSRFDDVTNAKFETAHKFSLGGYFIPKYASFTSYLSRVTYRAGARYEKTGLVINGEAINDMGLSLGVGLPIGGRIGGSNLNLGVEFGQRGTTKANLIKENYVNLFVSLSINDRWFQKRKYE</sequence>
<dbReference type="SUPFAM" id="SSF56935">
    <property type="entry name" value="Porins"/>
    <property type="match status" value="1"/>
</dbReference>
<reference evidence="4 5" key="1">
    <citation type="submission" date="2024-04" db="EMBL/GenBank/DDBJ databases">
        <title>Flavobacterium sp. DGU11 16S ribosomal RNA gene Genome sequencing and assembly.</title>
        <authorList>
            <person name="Park S."/>
        </authorList>
    </citation>
    <scope>NUCLEOTIDE SEQUENCE [LARGE SCALE GENOMIC DNA]</scope>
    <source>
        <strain evidence="4 5">DGU11</strain>
    </source>
</reference>
<proteinExistence type="predicted"/>
<organism evidence="4 5">
    <name type="scientific">Flavobacterium arundinis</name>
    <dbReference type="NCBI Taxonomy" id="3139143"/>
    <lineage>
        <taxon>Bacteria</taxon>
        <taxon>Pseudomonadati</taxon>
        <taxon>Bacteroidota</taxon>
        <taxon>Flavobacteriia</taxon>
        <taxon>Flavobacteriales</taxon>
        <taxon>Flavobacteriaceae</taxon>
        <taxon>Flavobacterium</taxon>
    </lineage>
</organism>
<protein>
    <recommendedName>
        <fullName evidence="3">Outer membrane protein beta-barrel domain-containing protein</fullName>
    </recommendedName>
</protein>
<evidence type="ECO:0000259" key="3">
    <source>
        <dbReference type="Pfam" id="PF13505"/>
    </source>
</evidence>
<dbReference type="Gene3D" id="2.40.160.60">
    <property type="entry name" value="Outer membrane protein transport protein (OMPP1/FadL/TodX)"/>
    <property type="match status" value="1"/>
</dbReference>
<feature type="chain" id="PRO_5046159857" description="Outer membrane protein beta-barrel domain-containing protein" evidence="2">
    <location>
        <begin position="20"/>
        <end position="422"/>
    </location>
</feature>
<dbReference type="Proteomes" id="UP001464555">
    <property type="component" value="Unassembled WGS sequence"/>
</dbReference>
<dbReference type="InterPro" id="IPR027385">
    <property type="entry name" value="Beta-barrel_OMP"/>
</dbReference>
<comment type="caution">
    <text evidence="4">The sequence shown here is derived from an EMBL/GenBank/DDBJ whole genome shotgun (WGS) entry which is preliminary data.</text>
</comment>
<evidence type="ECO:0000256" key="1">
    <source>
        <dbReference type="ARBA" id="ARBA00022729"/>
    </source>
</evidence>
<feature type="domain" description="Outer membrane protein beta-barrel" evidence="3">
    <location>
        <begin position="10"/>
        <end position="215"/>
    </location>
</feature>
<dbReference type="RefSeq" id="WP_341695832.1">
    <property type="nucleotide sequence ID" value="NZ_JBBYHR010000002.1"/>
</dbReference>